<dbReference type="EMBL" id="MDKC01000001">
    <property type="protein sequence ID" value="ODG94036.1"/>
    <property type="molecule type" value="Genomic_DNA"/>
</dbReference>
<dbReference type="Gene3D" id="3.40.605.10">
    <property type="entry name" value="Aldehyde Dehydrogenase, Chain A, domain 1"/>
    <property type="match status" value="1"/>
</dbReference>
<dbReference type="InterPro" id="IPR016162">
    <property type="entry name" value="Ald_DH_N"/>
</dbReference>
<organism evidence="1 2">
    <name type="scientific">Gottfriedia luciferensis</name>
    <dbReference type="NCBI Taxonomy" id="178774"/>
    <lineage>
        <taxon>Bacteria</taxon>
        <taxon>Bacillati</taxon>
        <taxon>Bacillota</taxon>
        <taxon>Bacilli</taxon>
        <taxon>Bacillales</taxon>
        <taxon>Bacillaceae</taxon>
        <taxon>Gottfriedia</taxon>
    </lineage>
</organism>
<name>A0ABX2ZW62_9BACI</name>
<comment type="caution">
    <text evidence="1">The sequence shown here is derived from an EMBL/GenBank/DDBJ whole genome shotgun (WGS) entry which is preliminary data.</text>
</comment>
<accession>A0ABX2ZW62</accession>
<evidence type="ECO:0000313" key="1">
    <source>
        <dbReference type="EMBL" id="ODG94036.1"/>
    </source>
</evidence>
<protein>
    <recommendedName>
        <fullName evidence="3">1-pyrroline-5-carboxylate dehydrogenase</fullName>
    </recommendedName>
</protein>
<reference evidence="1 2" key="1">
    <citation type="submission" date="2016-07" db="EMBL/GenBank/DDBJ databases">
        <authorList>
            <person name="Townsley L."/>
            <person name="Shank E.A."/>
        </authorList>
    </citation>
    <scope>NUCLEOTIDE SEQUENCE [LARGE SCALE GENOMIC DNA]</scope>
    <source>
        <strain evidence="1 2">CH01</strain>
    </source>
</reference>
<evidence type="ECO:0008006" key="3">
    <source>
        <dbReference type="Google" id="ProtNLM"/>
    </source>
</evidence>
<keyword evidence="2" id="KW-1185">Reference proteome</keyword>
<gene>
    <name evidence="1" type="ORF">BED47_02370</name>
</gene>
<proteinExistence type="predicted"/>
<dbReference type="Proteomes" id="UP000094580">
    <property type="component" value="Unassembled WGS sequence"/>
</dbReference>
<sequence length="78" mass="8665">MLSYKHEPFTDFSKEENINAFNQALDLVNSQLGKEYPLTIGGEKIITDHKITSFNPANKNEVVGVVSKASKDLPEKAN</sequence>
<evidence type="ECO:0000313" key="2">
    <source>
        <dbReference type="Proteomes" id="UP000094580"/>
    </source>
</evidence>